<name>A0ACC0LPZ6_RHOML</name>
<dbReference type="Proteomes" id="UP001062846">
    <property type="component" value="Chromosome 11"/>
</dbReference>
<accession>A0ACC0LPZ6</accession>
<comment type="caution">
    <text evidence="1">The sequence shown here is derived from an EMBL/GenBank/DDBJ whole genome shotgun (WGS) entry which is preliminary data.</text>
</comment>
<evidence type="ECO:0000313" key="2">
    <source>
        <dbReference type="Proteomes" id="UP001062846"/>
    </source>
</evidence>
<organism evidence="1 2">
    <name type="scientific">Rhododendron molle</name>
    <name type="common">Chinese azalea</name>
    <name type="synonym">Azalea mollis</name>
    <dbReference type="NCBI Taxonomy" id="49168"/>
    <lineage>
        <taxon>Eukaryota</taxon>
        <taxon>Viridiplantae</taxon>
        <taxon>Streptophyta</taxon>
        <taxon>Embryophyta</taxon>
        <taxon>Tracheophyta</taxon>
        <taxon>Spermatophyta</taxon>
        <taxon>Magnoliopsida</taxon>
        <taxon>eudicotyledons</taxon>
        <taxon>Gunneridae</taxon>
        <taxon>Pentapetalae</taxon>
        <taxon>asterids</taxon>
        <taxon>Ericales</taxon>
        <taxon>Ericaceae</taxon>
        <taxon>Ericoideae</taxon>
        <taxon>Rhodoreae</taxon>
        <taxon>Rhododendron</taxon>
    </lineage>
</organism>
<gene>
    <name evidence="1" type="ORF">RHMOL_Rhmol11G0074600</name>
</gene>
<sequence length="176" mass="18940">MASLCLSIIFRRSEKQPSSPVFSRPSSMASSSLTPVVSVAPQVRRESMSKARKPVNSHSLDDLGHETRLPEITQGSPVTRWASVAFGAGVGIGSAYTECSYKFDGSPAKLATPKTSDSPLPVIEAGANALVTGSAVFGAKDYAKGMDSFWDLDFYCILYINHCMLNSSWLCSYLCI</sequence>
<proteinExistence type="predicted"/>
<keyword evidence="2" id="KW-1185">Reference proteome</keyword>
<evidence type="ECO:0000313" key="1">
    <source>
        <dbReference type="EMBL" id="KAI8530632.1"/>
    </source>
</evidence>
<dbReference type="EMBL" id="CM046398">
    <property type="protein sequence ID" value="KAI8530632.1"/>
    <property type="molecule type" value="Genomic_DNA"/>
</dbReference>
<reference evidence="1" key="1">
    <citation type="submission" date="2022-02" db="EMBL/GenBank/DDBJ databases">
        <title>Plant Genome Project.</title>
        <authorList>
            <person name="Zhang R.-G."/>
        </authorList>
    </citation>
    <scope>NUCLEOTIDE SEQUENCE</scope>
    <source>
        <strain evidence="1">AT1</strain>
    </source>
</reference>
<protein>
    <submittedName>
        <fullName evidence="1">Uncharacterized protein</fullName>
    </submittedName>
</protein>